<dbReference type="InterPro" id="IPR036179">
    <property type="entry name" value="Ig-like_dom_sf"/>
</dbReference>
<keyword evidence="1" id="KW-0472">Membrane</keyword>
<dbReference type="SUPFAM" id="SSF57256">
    <property type="entry name" value="Elafin-like"/>
    <property type="match status" value="2"/>
</dbReference>
<protein>
    <submittedName>
        <fullName evidence="4">WAP four-disulfide core domain protein 2</fullName>
    </submittedName>
</protein>
<dbReference type="PANTHER" id="PTHR21063:SF4">
    <property type="entry name" value="CD48 ANTIGEN-RELATED"/>
    <property type="match status" value="1"/>
</dbReference>
<name>A0A3N0YSX9_ANAGA</name>
<dbReference type="PANTHER" id="PTHR21063">
    <property type="entry name" value="LFA-3"/>
    <property type="match status" value="1"/>
</dbReference>
<gene>
    <name evidence="4" type="ORF">DPX16_4335</name>
</gene>
<accession>A0A3N0YSX9</accession>
<reference evidence="4 5" key="1">
    <citation type="submission" date="2018-10" db="EMBL/GenBank/DDBJ databases">
        <title>Genome assembly for a Yunnan-Guizhou Plateau 3E fish, Anabarilius grahami (Regan), and its evolutionary and genetic applications.</title>
        <authorList>
            <person name="Jiang W."/>
        </authorList>
    </citation>
    <scope>NUCLEOTIDE SEQUENCE [LARGE SCALE GENOMIC DNA]</scope>
    <source>
        <strain evidence="4">AG-KIZ</strain>
        <tissue evidence="4">Muscle</tissue>
    </source>
</reference>
<dbReference type="InterPro" id="IPR013783">
    <property type="entry name" value="Ig-like_fold"/>
</dbReference>
<evidence type="ECO:0000256" key="1">
    <source>
        <dbReference type="SAM" id="Phobius"/>
    </source>
</evidence>
<dbReference type="PRINTS" id="PR00003">
    <property type="entry name" value="4DISULPHCORE"/>
</dbReference>
<dbReference type="InterPro" id="IPR008197">
    <property type="entry name" value="WAP_dom"/>
</dbReference>
<dbReference type="SUPFAM" id="SSF48726">
    <property type="entry name" value="Immunoglobulin"/>
    <property type="match status" value="9"/>
</dbReference>
<dbReference type="GO" id="GO:0030414">
    <property type="term" value="F:peptidase inhibitor activity"/>
    <property type="evidence" value="ECO:0007669"/>
    <property type="project" value="InterPro"/>
</dbReference>
<dbReference type="Pfam" id="PF00095">
    <property type="entry name" value="WAP"/>
    <property type="match status" value="2"/>
</dbReference>
<dbReference type="OrthoDB" id="8818799at2759"/>
<dbReference type="AlphaFoldDB" id="A0A3N0YSX9"/>
<organism evidence="4 5">
    <name type="scientific">Anabarilius grahami</name>
    <name type="common">Kanglang fish</name>
    <name type="synonym">Barilius grahami</name>
    <dbReference type="NCBI Taxonomy" id="495550"/>
    <lineage>
        <taxon>Eukaryota</taxon>
        <taxon>Metazoa</taxon>
        <taxon>Chordata</taxon>
        <taxon>Craniata</taxon>
        <taxon>Vertebrata</taxon>
        <taxon>Euteleostomi</taxon>
        <taxon>Actinopterygii</taxon>
        <taxon>Neopterygii</taxon>
        <taxon>Teleostei</taxon>
        <taxon>Ostariophysi</taxon>
        <taxon>Cypriniformes</taxon>
        <taxon>Xenocyprididae</taxon>
        <taxon>Xenocypridinae</taxon>
        <taxon>Xenocypridinae incertae sedis</taxon>
        <taxon>Anabarilius</taxon>
    </lineage>
</organism>
<dbReference type="Proteomes" id="UP000281406">
    <property type="component" value="Unassembled WGS sequence"/>
</dbReference>
<dbReference type="FunFam" id="4.10.75.10:FF:000001">
    <property type="entry name" value="Anosmin 1"/>
    <property type="match status" value="1"/>
</dbReference>
<dbReference type="SMART" id="SM00409">
    <property type="entry name" value="IG"/>
    <property type="match status" value="7"/>
</dbReference>
<keyword evidence="5" id="KW-1185">Reference proteome</keyword>
<dbReference type="Pfam" id="PF07686">
    <property type="entry name" value="V-set"/>
    <property type="match status" value="4"/>
</dbReference>
<evidence type="ECO:0000313" key="4">
    <source>
        <dbReference type="EMBL" id="ROL49284.1"/>
    </source>
</evidence>
<keyword evidence="1" id="KW-1133">Transmembrane helix</keyword>
<dbReference type="Gene3D" id="4.10.75.10">
    <property type="entry name" value="Elafin-like"/>
    <property type="match status" value="2"/>
</dbReference>
<keyword evidence="1" id="KW-0812">Transmembrane</keyword>
<dbReference type="SMART" id="SM00217">
    <property type="entry name" value="WAP"/>
    <property type="match status" value="2"/>
</dbReference>
<dbReference type="InterPro" id="IPR003599">
    <property type="entry name" value="Ig_sub"/>
</dbReference>
<sequence>MFGSTRIAEINRLTQSNSTYDDEKFKDRLKLDQTGSLTITNTRTTDSGLYKVTVISKETSYMSFNVKVYDVTDIKTISVMEGDSVTLNTDVTESQKYLLIHWAFGSTRIAEVSRLTQTNSTYDGPDERFRDRLKLDQTGSLTITNTTTTDSGLYKVTVISKETSYMSFSVKVYETPQSTSSPERSSSSNFLSSSCAVNNSTITQTEDANSTELHQPSSDHIHCCGLTEAVIRLVASALVGVAAVAFLVHDIRSTSVFGVETGDIKKVMEGDSVTLNIEEQKDNELLWMFGPQETLIAQINKKEGVFNTYDGADGRFRGRLELEYNTGSLTITNIKTEHAGVYKLEIISDSVPYKTFTVSVYAVNVSHVTLSWYKGNSLLSSISVSDLSISLSLPLEVEYQDKNTYSCVINNTLGNRTRHLDNSGLCWPCPAVNVNHATLSWYKGNSLLSSISVSDLSISLSLPLEVEYQDKNTYSCVINNTLGNQTKHLDITHLCHTCAEICIVLSGEIVFLNREAPSGGRARLVWEQHLPPKGHQVRSWEQECQRVFGAEADALKTIESAEGDSVKLETCVTKIQKDDEVEWKFGPHVIATIKSNNVLLYDTDDAKFKDKLQLDGQTGDLTIRNTRTKHSGLYEVKIVNITKQIILKRFSVTVLDAIPKKVSVTEGGSVTLQHDIADIEIYDLIEWKFEDGETAIAQINKKTSKSPSYDDADERFKDRLQLDQTGSLTITNAKTTDAGLYKLQVTSQNIAAKYRSFRVTVSESGLPTGVIVFICVICVIALIVLVVGIWCRRQRRERSQTSQGLFGFETDGVKSLSVMEGDSVTLHTCLNEIQNYDKILWKFENTLIAQINKDQTSSTYDGADGRFRDRLELDSASGSLTIRNIRTNHSGLYKVDMYSTSGSSNKKRFNVTVIGVFDPDADKIKPVSVMEGDPVVLNSDVTLHKDDLMLWRFARATKRCVYNPVHHNPCLSDTTAIAKIDGETREVSLDAGVSEIFNNRLKMDKMSGSLTITNVRTEHSGFYILQISNNTGTKYRRFNVTVRESESILTVRKGEPLILDTKHTERLERDDVIEWRFKGNVIARMSSESDGGRLELDRMTGSLTITNTTTEHDGVYQLQIANNGQVQLNRKFKVSVTNDDVCVGASATVASVLRKGREKPGVCPRNNVEVAVLRTCTESCAHDRDCPNTEKCCSNGCGHQCMPPYTGKPGVCPSKNHGDVGLCAEMCSDDGGCPNDEKCCSNGCGHQCMAPYTEKPKPGVCPNNLGSK</sequence>
<dbReference type="EMBL" id="RJVU01026598">
    <property type="protein sequence ID" value="ROL49284.1"/>
    <property type="molecule type" value="Genomic_DNA"/>
</dbReference>
<feature type="domain" description="Ig-like" evidence="2">
    <location>
        <begin position="404"/>
        <end position="492"/>
    </location>
</feature>
<dbReference type="CDD" id="cd00199">
    <property type="entry name" value="WAP"/>
    <property type="match status" value="2"/>
</dbReference>
<evidence type="ECO:0000313" key="5">
    <source>
        <dbReference type="Proteomes" id="UP000281406"/>
    </source>
</evidence>
<dbReference type="PROSITE" id="PS51390">
    <property type="entry name" value="WAP"/>
    <property type="match status" value="2"/>
</dbReference>
<dbReference type="Gene3D" id="2.60.40.2710">
    <property type="match status" value="1"/>
</dbReference>
<dbReference type="Gene3D" id="2.60.40.10">
    <property type="entry name" value="Immunoglobulins"/>
    <property type="match status" value="8"/>
</dbReference>
<feature type="domain" description="WAP" evidence="3">
    <location>
        <begin position="1156"/>
        <end position="1205"/>
    </location>
</feature>
<feature type="domain" description="WAP" evidence="3">
    <location>
        <begin position="1208"/>
        <end position="1252"/>
    </location>
</feature>
<proteinExistence type="predicted"/>
<dbReference type="GO" id="GO:0005576">
    <property type="term" value="C:extracellular region"/>
    <property type="evidence" value="ECO:0007669"/>
    <property type="project" value="InterPro"/>
</dbReference>
<dbReference type="InterPro" id="IPR013106">
    <property type="entry name" value="Ig_V-set"/>
</dbReference>
<feature type="transmembrane region" description="Helical" evidence="1">
    <location>
        <begin position="770"/>
        <end position="791"/>
    </location>
</feature>
<dbReference type="InterPro" id="IPR007110">
    <property type="entry name" value="Ig-like_dom"/>
</dbReference>
<evidence type="ECO:0000259" key="2">
    <source>
        <dbReference type="PROSITE" id="PS50835"/>
    </source>
</evidence>
<dbReference type="PROSITE" id="PS50835">
    <property type="entry name" value="IG_LIKE"/>
    <property type="match status" value="1"/>
</dbReference>
<dbReference type="InterPro" id="IPR036645">
    <property type="entry name" value="Elafin-like_sf"/>
</dbReference>
<evidence type="ECO:0000259" key="3">
    <source>
        <dbReference type="PROSITE" id="PS51390"/>
    </source>
</evidence>
<comment type="caution">
    <text evidence="4">The sequence shown here is derived from an EMBL/GenBank/DDBJ whole genome shotgun (WGS) entry which is preliminary data.</text>
</comment>